<sequence length="429" mass="45088">MSSPLRLGIAGLGTVGIGVVKIVQKHAELLARRSGRSVAITAVSARDRMKNRDADLSPYRWEEDPMAVARAEDVDVYVELIGGEGGVAKASIEAALRAGKDVVTANKALLAMHGQELAELAESLGRVIRFEAAVAGGIPVIKTMTESLAGNGITRVMGVMNGTCNYILTRMESAGLPYDAVFEEARQLGYLEADPTLDVGGIDAGHKLAILSSIAFGTRVNFDAVEIEGIERVSIDDIRRAADMGYRIKLLGVAQTTPRGLEQRMSPCLVPADSPLGQLMGGTNMVVIEGDSVGQIVLRGAGAGEGPTASSVMSDIVEIARGVRLSVFGQPAAGLTDARPARTAVPAAYYLRIELLDKPGALAKVATVLSDAGISIDRMRQYGHPDGASVPVLIVTDKTTPEAIDFAIEALPKTGVLVGEPVELRIEEV</sequence>
<dbReference type="InterPro" id="IPR001342">
    <property type="entry name" value="HDH_cat"/>
</dbReference>
<dbReference type="AlphaFoldDB" id="A0A419AAA4"/>
<dbReference type="InterPro" id="IPR036291">
    <property type="entry name" value="NAD(P)-bd_dom_sf"/>
</dbReference>
<dbReference type="PANTHER" id="PTHR43331:SF1">
    <property type="entry name" value="HOMOSERINE DEHYDROGENASE"/>
    <property type="match status" value="1"/>
</dbReference>
<gene>
    <name evidence="13" type="ORF">D3P05_04750</name>
</gene>
<dbReference type="GO" id="GO:0050661">
    <property type="term" value="F:NADP binding"/>
    <property type="evidence" value="ECO:0007669"/>
    <property type="project" value="InterPro"/>
</dbReference>
<keyword evidence="9" id="KW-0486">Methionine biosynthesis</keyword>
<organism evidence="13 14">
    <name type="scientific">Paracoccus siganidrum</name>
    <dbReference type="NCBI Taxonomy" id="1276757"/>
    <lineage>
        <taxon>Bacteria</taxon>
        <taxon>Pseudomonadati</taxon>
        <taxon>Pseudomonadota</taxon>
        <taxon>Alphaproteobacteria</taxon>
        <taxon>Rhodobacterales</taxon>
        <taxon>Paracoccaceae</taxon>
        <taxon>Paracoccus</taxon>
    </lineage>
</organism>
<keyword evidence="6" id="KW-0028">Amino-acid biosynthesis</keyword>
<dbReference type="EC" id="1.1.1.3" evidence="4"/>
<dbReference type="SUPFAM" id="SSF55021">
    <property type="entry name" value="ACT-like"/>
    <property type="match status" value="1"/>
</dbReference>
<dbReference type="Pfam" id="PF01842">
    <property type="entry name" value="ACT"/>
    <property type="match status" value="1"/>
</dbReference>
<feature type="binding site" evidence="11">
    <location>
        <position position="192"/>
    </location>
    <ligand>
        <name>L-homoserine</name>
        <dbReference type="ChEBI" id="CHEBI:57476"/>
    </ligand>
</feature>
<keyword evidence="7" id="KW-0791">Threonine biosynthesis</keyword>
<dbReference type="Pfam" id="PF00742">
    <property type="entry name" value="Homoserine_dh"/>
    <property type="match status" value="1"/>
</dbReference>
<dbReference type="InterPro" id="IPR005106">
    <property type="entry name" value="Asp/hSer_DH_NAD-bd"/>
</dbReference>
<keyword evidence="14" id="KW-1185">Reference proteome</keyword>
<dbReference type="SUPFAM" id="SSF51735">
    <property type="entry name" value="NAD(P)-binding Rossmann-fold domains"/>
    <property type="match status" value="1"/>
</dbReference>
<dbReference type="GO" id="GO:0009086">
    <property type="term" value="P:methionine biosynthetic process"/>
    <property type="evidence" value="ECO:0007669"/>
    <property type="project" value="UniProtKB-KW"/>
</dbReference>
<dbReference type="PROSITE" id="PS51671">
    <property type="entry name" value="ACT"/>
    <property type="match status" value="1"/>
</dbReference>
<feature type="binding site" evidence="11">
    <location>
        <position position="107"/>
    </location>
    <ligand>
        <name>NADPH</name>
        <dbReference type="ChEBI" id="CHEBI:57783"/>
    </ligand>
</feature>
<evidence type="ECO:0000256" key="5">
    <source>
        <dbReference type="ARBA" id="ARBA00013376"/>
    </source>
</evidence>
<reference evidence="14" key="1">
    <citation type="submission" date="2018-09" db="EMBL/GenBank/DDBJ databases">
        <title>Paracoccus onubensis nov. sp. a moderate halophilic bacterium isolated from Gruta de las Maravillas (Aracena, Spain).</title>
        <authorList>
            <person name="Jurado V."/>
            <person name="Gutierrez-Patricio S."/>
            <person name="Gonzalez-Pimentel J.L."/>
            <person name="Miller A.Z."/>
            <person name="Laiz L."/>
            <person name="Saiz-Jimenez C."/>
        </authorList>
    </citation>
    <scope>NUCLEOTIDE SEQUENCE [LARGE SCALE GENOMIC DNA]</scope>
    <source>
        <strain evidence="14">DSM 26381</strain>
    </source>
</reference>
<dbReference type="PIRSF" id="PIRSF000098">
    <property type="entry name" value="Homoser_dehydrog"/>
    <property type="match status" value="1"/>
</dbReference>
<evidence type="ECO:0000256" key="3">
    <source>
        <dbReference type="ARBA" id="ARBA00006753"/>
    </source>
</evidence>
<dbReference type="Gene3D" id="3.40.50.720">
    <property type="entry name" value="NAD(P)-binding Rossmann-like Domain"/>
    <property type="match status" value="1"/>
</dbReference>
<evidence type="ECO:0000259" key="12">
    <source>
        <dbReference type="PROSITE" id="PS51671"/>
    </source>
</evidence>
<accession>A0A419AAA4</accession>
<dbReference type="GO" id="GO:0004412">
    <property type="term" value="F:homoserine dehydrogenase activity"/>
    <property type="evidence" value="ECO:0007669"/>
    <property type="project" value="UniProtKB-EC"/>
</dbReference>
<evidence type="ECO:0000256" key="1">
    <source>
        <dbReference type="ARBA" id="ARBA00005056"/>
    </source>
</evidence>
<evidence type="ECO:0000256" key="8">
    <source>
        <dbReference type="ARBA" id="ARBA00023002"/>
    </source>
</evidence>
<dbReference type="EMBL" id="QZEW01000015">
    <property type="protein sequence ID" value="RJL19529.1"/>
    <property type="molecule type" value="Genomic_DNA"/>
</dbReference>
<dbReference type="InterPro" id="IPR016204">
    <property type="entry name" value="HDH"/>
</dbReference>
<comment type="pathway">
    <text evidence="2">Amino-acid biosynthesis; L-methionine biosynthesis via de novo pathway; L-homoserine from L-aspartate: step 3/3.</text>
</comment>
<proteinExistence type="inferred from homology"/>
<dbReference type="PANTHER" id="PTHR43331">
    <property type="entry name" value="HOMOSERINE DEHYDROGENASE"/>
    <property type="match status" value="1"/>
</dbReference>
<dbReference type="UniPathway" id="UPA00051">
    <property type="reaction ID" value="UER00465"/>
</dbReference>
<dbReference type="InterPro" id="IPR045865">
    <property type="entry name" value="ACT-like_dom_sf"/>
</dbReference>
<dbReference type="UniPathway" id="UPA00050">
    <property type="reaction ID" value="UER00063"/>
</dbReference>
<dbReference type="RefSeq" id="WP_119897038.1">
    <property type="nucleotide sequence ID" value="NZ_QNRC01000016.1"/>
</dbReference>
<name>A0A419AAA4_9RHOB</name>
<keyword evidence="11" id="KW-0521">NADP</keyword>
<dbReference type="NCBIfam" id="NF004976">
    <property type="entry name" value="PRK06349.1"/>
    <property type="match status" value="1"/>
</dbReference>
<comment type="similarity">
    <text evidence="3">Belongs to the homoserine dehydrogenase family.</text>
</comment>
<protein>
    <recommendedName>
        <fullName evidence="5">Homoserine dehydrogenase</fullName>
        <ecNumber evidence="4">1.1.1.3</ecNumber>
    </recommendedName>
</protein>
<evidence type="ECO:0000256" key="4">
    <source>
        <dbReference type="ARBA" id="ARBA00013213"/>
    </source>
</evidence>
<keyword evidence="8" id="KW-0560">Oxidoreductase</keyword>
<dbReference type="OrthoDB" id="9808167at2"/>
<feature type="domain" description="ACT" evidence="12">
    <location>
        <begin position="350"/>
        <end position="429"/>
    </location>
</feature>
<dbReference type="SUPFAM" id="SSF55347">
    <property type="entry name" value="Glyceraldehyde-3-phosphate dehydrogenase-like, C-terminal domain"/>
    <property type="match status" value="1"/>
</dbReference>
<evidence type="ECO:0000256" key="2">
    <source>
        <dbReference type="ARBA" id="ARBA00005062"/>
    </source>
</evidence>
<dbReference type="Pfam" id="PF03447">
    <property type="entry name" value="NAD_binding_3"/>
    <property type="match status" value="1"/>
</dbReference>
<evidence type="ECO:0000256" key="11">
    <source>
        <dbReference type="PIRSR" id="PIRSR000098-2"/>
    </source>
</evidence>
<dbReference type="GO" id="GO:0009088">
    <property type="term" value="P:threonine biosynthetic process"/>
    <property type="evidence" value="ECO:0007669"/>
    <property type="project" value="UniProtKB-UniPathway"/>
</dbReference>
<evidence type="ECO:0000256" key="7">
    <source>
        <dbReference type="ARBA" id="ARBA00022697"/>
    </source>
</evidence>
<dbReference type="FunFam" id="3.30.360.10:FF:000005">
    <property type="entry name" value="Homoserine dehydrogenase"/>
    <property type="match status" value="1"/>
</dbReference>
<evidence type="ECO:0000256" key="6">
    <source>
        <dbReference type="ARBA" id="ARBA00022605"/>
    </source>
</evidence>
<dbReference type="CDD" id="cd04881">
    <property type="entry name" value="ACT_HSDH-Hom"/>
    <property type="match status" value="1"/>
</dbReference>
<evidence type="ECO:0000313" key="14">
    <source>
        <dbReference type="Proteomes" id="UP000283587"/>
    </source>
</evidence>
<feature type="active site" description="Proton donor" evidence="10">
    <location>
        <position position="207"/>
    </location>
</feature>
<evidence type="ECO:0000313" key="13">
    <source>
        <dbReference type="EMBL" id="RJL19529.1"/>
    </source>
</evidence>
<evidence type="ECO:0000256" key="9">
    <source>
        <dbReference type="ARBA" id="ARBA00023167"/>
    </source>
</evidence>
<evidence type="ECO:0000256" key="10">
    <source>
        <dbReference type="PIRSR" id="PIRSR000098-1"/>
    </source>
</evidence>
<dbReference type="InterPro" id="IPR002912">
    <property type="entry name" value="ACT_dom"/>
</dbReference>
<comment type="pathway">
    <text evidence="1">Amino-acid biosynthesis; L-threonine biosynthesis; L-threonine from L-aspartate: step 3/5.</text>
</comment>
<dbReference type="Gene3D" id="3.30.70.260">
    <property type="match status" value="1"/>
</dbReference>
<comment type="caution">
    <text evidence="13">The sequence shown here is derived from an EMBL/GenBank/DDBJ whole genome shotgun (WGS) entry which is preliminary data.</text>
</comment>
<dbReference type="Proteomes" id="UP000283587">
    <property type="component" value="Unassembled WGS sequence"/>
</dbReference>
<dbReference type="Gene3D" id="3.30.360.10">
    <property type="entry name" value="Dihydrodipicolinate Reductase, domain 2"/>
    <property type="match status" value="1"/>
</dbReference>